<dbReference type="PANTHER" id="PTHR47074:SF61">
    <property type="entry name" value="RNASE H TYPE-1 DOMAIN-CONTAINING PROTEIN"/>
    <property type="match status" value="1"/>
</dbReference>
<evidence type="ECO:0000313" key="3">
    <source>
        <dbReference type="Proteomes" id="UP000828251"/>
    </source>
</evidence>
<dbReference type="CDD" id="cd06222">
    <property type="entry name" value="RNase_H_like"/>
    <property type="match status" value="1"/>
</dbReference>
<dbReference type="EMBL" id="JAIQCV010000013">
    <property type="protein sequence ID" value="KAH1032175.1"/>
    <property type="molecule type" value="Genomic_DNA"/>
</dbReference>
<sequence length="196" mass="22100">MMEVWVYLNFSWVLNNGVQSIEKKILTLKEDRGHKHDDRRTRVAIYFDAAFDQQSFRSVSGLVVRDVGGKILASKSVLHSDVASPFAAEAHAGLQAIRLGISMGFNVLKIVGNSRTVIKKCQTADCDRSIIGALIRDIQSTKVHFQEIVFHFISKIKNTYAHILAKEALKKGEGHYLMGGIPSYVHRTLEKHWPRL</sequence>
<proteinExistence type="predicted"/>
<dbReference type="PANTHER" id="PTHR47074">
    <property type="entry name" value="BNAC02G40300D PROTEIN"/>
    <property type="match status" value="1"/>
</dbReference>
<dbReference type="GO" id="GO:0004523">
    <property type="term" value="F:RNA-DNA hybrid ribonuclease activity"/>
    <property type="evidence" value="ECO:0007669"/>
    <property type="project" value="InterPro"/>
</dbReference>
<protein>
    <recommendedName>
        <fullName evidence="1">RNase H type-1 domain-containing protein</fullName>
    </recommendedName>
</protein>
<comment type="caution">
    <text evidence="2">The sequence shown here is derived from an EMBL/GenBank/DDBJ whole genome shotgun (WGS) entry which is preliminary data.</text>
</comment>
<evidence type="ECO:0000313" key="2">
    <source>
        <dbReference type="EMBL" id="KAH1032175.1"/>
    </source>
</evidence>
<name>A0A9D3U978_9ROSI</name>
<dbReference type="InterPro" id="IPR044730">
    <property type="entry name" value="RNase_H-like_dom_plant"/>
</dbReference>
<dbReference type="SUPFAM" id="SSF53098">
    <property type="entry name" value="Ribonuclease H-like"/>
    <property type="match status" value="1"/>
</dbReference>
<evidence type="ECO:0000259" key="1">
    <source>
        <dbReference type="Pfam" id="PF13456"/>
    </source>
</evidence>
<dbReference type="Pfam" id="PF13456">
    <property type="entry name" value="RVT_3"/>
    <property type="match status" value="1"/>
</dbReference>
<dbReference type="OrthoDB" id="994024at2759"/>
<dbReference type="InterPro" id="IPR012337">
    <property type="entry name" value="RNaseH-like_sf"/>
</dbReference>
<keyword evidence="3" id="KW-1185">Reference proteome</keyword>
<dbReference type="GO" id="GO:0003676">
    <property type="term" value="F:nucleic acid binding"/>
    <property type="evidence" value="ECO:0007669"/>
    <property type="project" value="InterPro"/>
</dbReference>
<dbReference type="InterPro" id="IPR052929">
    <property type="entry name" value="RNase_H-like_EbsB-rel"/>
</dbReference>
<reference evidence="2 3" key="1">
    <citation type="journal article" date="2021" name="Plant Biotechnol. J.">
        <title>Multi-omics assisted identification of the key and species-specific regulatory components of drought-tolerant mechanisms in Gossypium stocksii.</title>
        <authorList>
            <person name="Yu D."/>
            <person name="Ke L."/>
            <person name="Zhang D."/>
            <person name="Wu Y."/>
            <person name="Sun Y."/>
            <person name="Mei J."/>
            <person name="Sun J."/>
            <person name="Sun Y."/>
        </authorList>
    </citation>
    <scope>NUCLEOTIDE SEQUENCE [LARGE SCALE GENOMIC DNA]</scope>
    <source>
        <strain evidence="3">cv. E1</strain>
        <tissue evidence="2">Leaf</tissue>
    </source>
</reference>
<dbReference type="InterPro" id="IPR002156">
    <property type="entry name" value="RNaseH_domain"/>
</dbReference>
<dbReference type="Proteomes" id="UP000828251">
    <property type="component" value="Unassembled WGS sequence"/>
</dbReference>
<organism evidence="2 3">
    <name type="scientific">Gossypium stocksii</name>
    <dbReference type="NCBI Taxonomy" id="47602"/>
    <lineage>
        <taxon>Eukaryota</taxon>
        <taxon>Viridiplantae</taxon>
        <taxon>Streptophyta</taxon>
        <taxon>Embryophyta</taxon>
        <taxon>Tracheophyta</taxon>
        <taxon>Spermatophyta</taxon>
        <taxon>Magnoliopsida</taxon>
        <taxon>eudicotyledons</taxon>
        <taxon>Gunneridae</taxon>
        <taxon>Pentapetalae</taxon>
        <taxon>rosids</taxon>
        <taxon>malvids</taxon>
        <taxon>Malvales</taxon>
        <taxon>Malvaceae</taxon>
        <taxon>Malvoideae</taxon>
        <taxon>Gossypium</taxon>
    </lineage>
</organism>
<gene>
    <name evidence="2" type="ORF">J1N35_044349</name>
</gene>
<dbReference type="AlphaFoldDB" id="A0A9D3U978"/>
<dbReference type="InterPro" id="IPR036397">
    <property type="entry name" value="RNaseH_sf"/>
</dbReference>
<dbReference type="Gene3D" id="3.30.420.10">
    <property type="entry name" value="Ribonuclease H-like superfamily/Ribonuclease H"/>
    <property type="match status" value="1"/>
</dbReference>
<accession>A0A9D3U978</accession>
<feature type="domain" description="RNase H type-1" evidence="1">
    <location>
        <begin position="47"/>
        <end position="168"/>
    </location>
</feature>